<evidence type="ECO:0000256" key="1">
    <source>
        <dbReference type="ARBA" id="ARBA00006974"/>
    </source>
</evidence>
<protein>
    <submittedName>
        <fullName evidence="2">Uncharacterized protein</fullName>
    </submittedName>
</protein>
<dbReference type="InterPro" id="IPR003676">
    <property type="entry name" value="SAUR_fam"/>
</dbReference>
<dbReference type="PANTHER" id="PTHR31175:SF111">
    <property type="entry name" value="AUXIN-RESPONSIVE PROTEIN SAUR68-LIKE"/>
    <property type="match status" value="1"/>
</dbReference>
<reference evidence="2 3" key="1">
    <citation type="submission" date="2020-09" db="EMBL/GenBank/DDBJ databases">
        <title>De no assembly of potato wild relative species, Solanum commersonii.</title>
        <authorList>
            <person name="Cho K."/>
        </authorList>
    </citation>
    <scope>NUCLEOTIDE SEQUENCE [LARGE SCALE GENOMIC DNA]</scope>
    <source>
        <strain evidence="2">LZ3.2</strain>
        <tissue evidence="2">Leaf</tissue>
    </source>
</reference>
<dbReference type="Proteomes" id="UP000824120">
    <property type="component" value="Chromosome 4"/>
</dbReference>
<dbReference type="OrthoDB" id="1936278at2759"/>
<comment type="caution">
    <text evidence="2">The sequence shown here is derived from an EMBL/GenBank/DDBJ whole genome shotgun (WGS) entry which is preliminary data.</text>
</comment>
<evidence type="ECO:0000313" key="2">
    <source>
        <dbReference type="EMBL" id="KAG5611784.1"/>
    </source>
</evidence>
<organism evidence="2 3">
    <name type="scientific">Solanum commersonii</name>
    <name type="common">Commerson's wild potato</name>
    <name type="synonym">Commerson's nightshade</name>
    <dbReference type="NCBI Taxonomy" id="4109"/>
    <lineage>
        <taxon>Eukaryota</taxon>
        <taxon>Viridiplantae</taxon>
        <taxon>Streptophyta</taxon>
        <taxon>Embryophyta</taxon>
        <taxon>Tracheophyta</taxon>
        <taxon>Spermatophyta</taxon>
        <taxon>Magnoliopsida</taxon>
        <taxon>eudicotyledons</taxon>
        <taxon>Gunneridae</taxon>
        <taxon>Pentapetalae</taxon>
        <taxon>asterids</taxon>
        <taxon>lamiids</taxon>
        <taxon>Solanales</taxon>
        <taxon>Solanaceae</taxon>
        <taxon>Solanoideae</taxon>
        <taxon>Solaneae</taxon>
        <taxon>Solanum</taxon>
    </lineage>
</organism>
<dbReference type="EMBL" id="JACXVP010000004">
    <property type="protein sequence ID" value="KAG5611784.1"/>
    <property type="molecule type" value="Genomic_DNA"/>
</dbReference>
<evidence type="ECO:0000313" key="3">
    <source>
        <dbReference type="Proteomes" id="UP000824120"/>
    </source>
</evidence>
<dbReference type="GO" id="GO:0009733">
    <property type="term" value="P:response to auxin"/>
    <property type="evidence" value="ECO:0007669"/>
    <property type="project" value="InterPro"/>
</dbReference>
<name>A0A9J5ZIQ3_SOLCO</name>
<keyword evidence="3" id="KW-1185">Reference proteome</keyword>
<dbReference type="AlphaFoldDB" id="A0A9J5ZIQ3"/>
<gene>
    <name evidence="2" type="ORF">H5410_023065</name>
</gene>
<dbReference type="PANTHER" id="PTHR31175">
    <property type="entry name" value="AUXIN-RESPONSIVE FAMILY PROTEIN"/>
    <property type="match status" value="1"/>
</dbReference>
<sequence length="113" mass="12455">MARRWHKFVAKQRKRISFPRSSYHGAESCSIAFSIVDKGHSVVCTTDQKQLVVPLAYLQHEVIGQLLHIGVDADLQNASSTCISGFMSMLVSLIPTRTKKPSIASAELTLISL</sequence>
<comment type="similarity">
    <text evidence="1">Belongs to the ARG7 family.</text>
</comment>
<accession>A0A9J5ZIQ3</accession>
<dbReference type="Pfam" id="PF02519">
    <property type="entry name" value="Auxin_inducible"/>
    <property type="match status" value="1"/>
</dbReference>
<proteinExistence type="inferred from homology"/>